<keyword evidence="1" id="KW-0812">Transmembrane</keyword>
<keyword evidence="3" id="KW-1185">Reference proteome</keyword>
<keyword evidence="1" id="KW-0472">Membrane</keyword>
<reference evidence="2 3" key="1">
    <citation type="journal article" date="2021" name="Pathogens">
        <title>Isolation and Characterization of Kingella bonacorsii sp. nov., A Novel Kingella Species Detected in a Stable Periodontitis Subject.</title>
        <authorList>
            <person name="Antezack A."/>
            <person name="Boxberger M."/>
            <person name="Rolland C."/>
            <person name="Monnet-Corti V."/>
            <person name="La Scola B."/>
        </authorList>
    </citation>
    <scope>NUCLEOTIDE SEQUENCE [LARGE SCALE GENOMIC DNA]</scope>
    <source>
        <strain evidence="2 3">Marseille-Q4569</strain>
    </source>
</reference>
<evidence type="ECO:0000313" key="2">
    <source>
        <dbReference type="EMBL" id="MBK0396623.1"/>
    </source>
</evidence>
<dbReference type="PROSITE" id="PS51257">
    <property type="entry name" value="PROKAR_LIPOPROTEIN"/>
    <property type="match status" value="1"/>
</dbReference>
<name>A0ABS1BTP9_9NEIS</name>
<sequence>MAQRNKWQRRINAILATSILAGALSGCTISNDPLTNAAATAATIGVASLLFFNTSDNHYYDRDYNRLPRDYRPSRNARIERIRDYDDYRRYRNDYDRRDYRDQRDWRDRRDWRDDNRREYPNRWYNDNPQRMMW</sequence>
<comment type="caution">
    <text evidence="2">The sequence shown here is derived from an EMBL/GenBank/DDBJ whole genome shotgun (WGS) entry which is preliminary data.</text>
</comment>
<evidence type="ECO:0000313" key="3">
    <source>
        <dbReference type="Proteomes" id="UP000614058"/>
    </source>
</evidence>
<accession>A0ABS1BTP9</accession>
<keyword evidence="1" id="KW-1133">Transmembrane helix</keyword>
<evidence type="ECO:0008006" key="4">
    <source>
        <dbReference type="Google" id="ProtNLM"/>
    </source>
</evidence>
<feature type="transmembrane region" description="Helical" evidence="1">
    <location>
        <begin position="35"/>
        <end position="52"/>
    </location>
</feature>
<protein>
    <recommendedName>
        <fullName evidence="4">Lipoprotein</fullName>
    </recommendedName>
</protein>
<proteinExistence type="predicted"/>
<gene>
    <name evidence="2" type="ORF">JDW22_08565</name>
</gene>
<dbReference type="RefSeq" id="WP_200522671.1">
    <property type="nucleotide sequence ID" value="NZ_JAEHNZ010000002.1"/>
</dbReference>
<organism evidence="2 3">
    <name type="scientific">Kingella bonacorsii</name>
    <dbReference type="NCBI Taxonomy" id="2796361"/>
    <lineage>
        <taxon>Bacteria</taxon>
        <taxon>Pseudomonadati</taxon>
        <taxon>Pseudomonadota</taxon>
        <taxon>Betaproteobacteria</taxon>
        <taxon>Neisseriales</taxon>
        <taxon>Neisseriaceae</taxon>
        <taxon>Kingella</taxon>
    </lineage>
</organism>
<dbReference type="Proteomes" id="UP000614058">
    <property type="component" value="Unassembled WGS sequence"/>
</dbReference>
<dbReference type="EMBL" id="JAEHNZ010000002">
    <property type="protein sequence ID" value="MBK0396623.1"/>
    <property type="molecule type" value="Genomic_DNA"/>
</dbReference>
<evidence type="ECO:0000256" key="1">
    <source>
        <dbReference type="SAM" id="Phobius"/>
    </source>
</evidence>